<dbReference type="AlphaFoldDB" id="A0A6G9AKT6"/>
<evidence type="ECO:0000256" key="9">
    <source>
        <dbReference type="ARBA" id="ARBA00023015"/>
    </source>
</evidence>
<dbReference type="InterPro" id="IPR036388">
    <property type="entry name" value="WH-like_DNA-bd_sf"/>
</dbReference>
<evidence type="ECO:0000313" key="15">
    <source>
        <dbReference type="Proteomes" id="UP000501802"/>
    </source>
</evidence>
<dbReference type="GO" id="GO:0000976">
    <property type="term" value="F:transcription cis-regulatory region binding"/>
    <property type="evidence" value="ECO:0007669"/>
    <property type="project" value="TreeGrafter"/>
</dbReference>
<feature type="binding site" evidence="12">
    <location>
        <position position="147"/>
    </location>
    <ligand>
        <name>Zn(2+)</name>
        <dbReference type="ChEBI" id="CHEBI:29105"/>
    </ligand>
</feature>
<accession>A0A6G9AKT6</accession>
<evidence type="ECO:0000256" key="12">
    <source>
        <dbReference type="PIRSR" id="PIRSR602481-1"/>
    </source>
</evidence>
<proteinExistence type="inferred from homology"/>
<dbReference type="Gene3D" id="1.10.10.10">
    <property type="entry name" value="Winged helix-like DNA-binding domain superfamily/Winged helix DNA-binding domain"/>
    <property type="match status" value="1"/>
</dbReference>
<keyword evidence="15" id="KW-1185">Reference proteome</keyword>
<protein>
    <recommendedName>
        <fullName evidence="4">Ferric uptake regulation protein</fullName>
    </recommendedName>
</protein>
<evidence type="ECO:0000256" key="10">
    <source>
        <dbReference type="ARBA" id="ARBA00023125"/>
    </source>
</evidence>
<evidence type="ECO:0000256" key="6">
    <source>
        <dbReference type="ARBA" id="ARBA00022491"/>
    </source>
</evidence>
<dbReference type="KEGG" id="spib:G8759_09330"/>
<dbReference type="EMBL" id="CP050063">
    <property type="protein sequence ID" value="QIP12813.1"/>
    <property type="molecule type" value="Genomic_DNA"/>
</dbReference>
<evidence type="ECO:0000256" key="2">
    <source>
        <dbReference type="ARBA" id="ARBA00007957"/>
    </source>
</evidence>
<evidence type="ECO:0000256" key="4">
    <source>
        <dbReference type="ARBA" id="ARBA00020910"/>
    </source>
</evidence>
<keyword evidence="5" id="KW-0963">Cytoplasm</keyword>
<dbReference type="GO" id="GO:0008270">
    <property type="term" value="F:zinc ion binding"/>
    <property type="evidence" value="ECO:0007669"/>
    <property type="project" value="TreeGrafter"/>
</dbReference>
<dbReference type="Pfam" id="PF01475">
    <property type="entry name" value="FUR"/>
    <property type="match status" value="1"/>
</dbReference>
<feature type="binding site" evidence="12">
    <location>
        <position position="107"/>
    </location>
    <ligand>
        <name>Zn(2+)</name>
        <dbReference type="ChEBI" id="CHEBI:29105"/>
    </ligand>
</feature>
<comment type="subunit">
    <text evidence="3">Homodimer.</text>
</comment>
<comment type="cofactor">
    <cofactor evidence="13">
        <name>Mn(2+)</name>
        <dbReference type="ChEBI" id="CHEBI:29035"/>
    </cofactor>
    <cofactor evidence="13">
        <name>Fe(2+)</name>
        <dbReference type="ChEBI" id="CHEBI:29033"/>
    </cofactor>
    <text evidence="13">Binds 1 Mn(2+) or Fe(2+) ion per subunit.</text>
</comment>
<dbReference type="PANTHER" id="PTHR33202">
    <property type="entry name" value="ZINC UPTAKE REGULATION PROTEIN"/>
    <property type="match status" value="1"/>
</dbReference>
<evidence type="ECO:0000256" key="13">
    <source>
        <dbReference type="PIRSR" id="PIRSR602481-2"/>
    </source>
</evidence>
<keyword evidence="8 12" id="KW-0862">Zinc</keyword>
<evidence type="ECO:0000313" key="14">
    <source>
        <dbReference type="EMBL" id="QIP12813.1"/>
    </source>
</evidence>
<dbReference type="GO" id="GO:0003700">
    <property type="term" value="F:DNA-binding transcription factor activity"/>
    <property type="evidence" value="ECO:0007669"/>
    <property type="project" value="InterPro"/>
</dbReference>
<feature type="binding site" evidence="12">
    <location>
        <position position="110"/>
    </location>
    <ligand>
        <name>Zn(2+)</name>
        <dbReference type="ChEBI" id="CHEBI:29105"/>
    </ligand>
</feature>
<evidence type="ECO:0000256" key="1">
    <source>
        <dbReference type="ARBA" id="ARBA00004496"/>
    </source>
</evidence>
<dbReference type="PANTHER" id="PTHR33202:SF2">
    <property type="entry name" value="FERRIC UPTAKE REGULATION PROTEIN"/>
    <property type="match status" value="1"/>
</dbReference>
<reference evidence="14 15" key="1">
    <citation type="submission" date="2020-03" db="EMBL/GenBank/DDBJ databases">
        <authorList>
            <person name="Kim M.K."/>
        </authorList>
    </citation>
    <scope>NUCLEOTIDE SEQUENCE [LARGE SCALE GENOMIC DNA]</scope>
    <source>
        <strain evidence="14 15">BT328</strain>
    </source>
</reference>
<evidence type="ECO:0000256" key="3">
    <source>
        <dbReference type="ARBA" id="ARBA00011738"/>
    </source>
</evidence>
<keyword evidence="13" id="KW-0408">Iron</keyword>
<dbReference type="InterPro" id="IPR002481">
    <property type="entry name" value="FUR"/>
</dbReference>
<dbReference type="GO" id="GO:0005829">
    <property type="term" value="C:cytosol"/>
    <property type="evidence" value="ECO:0007669"/>
    <property type="project" value="TreeGrafter"/>
</dbReference>
<dbReference type="GO" id="GO:0045892">
    <property type="term" value="P:negative regulation of DNA-templated transcription"/>
    <property type="evidence" value="ECO:0007669"/>
    <property type="project" value="TreeGrafter"/>
</dbReference>
<dbReference type="SUPFAM" id="SSF46785">
    <property type="entry name" value="Winged helix' DNA-binding domain"/>
    <property type="match status" value="1"/>
</dbReference>
<dbReference type="Proteomes" id="UP000501802">
    <property type="component" value="Chromosome"/>
</dbReference>
<keyword evidence="11" id="KW-0804">Transcription</keyword>
<name>A0A6G9AKT6_9BACT</name>
<evidence type="ECO:0000256" key="11">
    <source>
        <dbReference type="ARBA" id="ARBA00023163"/>
    </source>
</evidence>
<feature type="binding site" evidence="12">
    <location>
        <position position="152"/>
    </location>
    <ligand>
        <name>Zn(2+)</name>
        <dbReference type="ChEBI" id="CHEBI:29105"/>
    </ligand>
</feature>
<dbReference type="InterPro" id="IPR036390">
    <property type="entry name" value="WH_DNA-bd_sf"/>
</dbReference>
<dbReference type="InterPro" id="IPR043135">
    <property type="entry name" value="Fur_C"/>
</dbReference>
<sequence length="171" mass="19591">MQESQSLLATARSKLEKSLLAKGLRRSGERFAILEEVYSRNDHFDAEELFQAMHQRSYPVSRATVYNTLDVLVDCGLVRRHHFGEEDNSKSRYEKSLGRQQHAHLVCTVCHRVKEFCDPRLHLIQTNVGNALQFEVESHSLVFYGQCTDDACETKPTDSSANTEDSRKTQE</sequence>
<organism evidence="14 15">
    <name type="scientific">Spirosoma aureum</name>
    <dbReference type="NCBI Taxonomy" id="2692134"/>
    <lineage>
        <taxon>Bacteria</taxon>
        <taxon>Pseudomonadati</taxon>
        <taxon>Bacteroidota</taxon>
        <taxon>Cytophagia</taxon>
        <taxon>Cytophagales</taxon>
        <taxon>Cytophagaceae</taxon>
        <taxon>Spirosoma</taxon>
    </lineage>
</organism>
<keyword evidence="7 12" id="KW-0479">Metal-binding</keyword>
<feature type="binding site" evidence="13">
    <location>
        <position position="139"/>
    </location>
    <ligand>
        <name>Fe cation</name>
        <dbReference type="ChEBI" id="CHEBI:24875"/>
    </ligand>
</feature>
<evidence type="ECO:0000256" key="7">
    <source>
        <dbReference type="ARBA" id="ARBA00022723"/>
    </source>
</evidence>
<gene>
    <name evidence="14" type="ORF">G8759_09330</name>
</gene>
<keyword evidence="10" id="KW-0238">DNA-binding</keyword>
<evidence type="ECO:0000256" key="5">
    <source>
        <dbReference type="ARBA" id="ARBA00022490"/>
    </source>
</evidence>
<dbReference type="RefSeq" id="WP_167207283.1">
    <property type="nucleotide sequence ID" value="NZ_CP050063.1"/>
</dbReference>
<dbReference type="CDD" id="cd07153">
    <property type="entry name" value="Fur_like"/>
    <property type="match status" value="1"/>
</dbReference>
<comment type="subcellular location">
    <subcellularLocation>
        <location evidence="1">Cytoplasm</location>
    </subcellularLocation>
</comment>
<keyword evidence="9" id="KW-0805">Transcription regulation</keyword>
<comment type="cofactor">
    <cofactor evidence="12">
        <name>Zn(2+)</name>
        <dbReference type="ChEBI" id="CHEBI:29105"/>
    </cofactor>
    <text evidence="12">Binds 1 zinc ion per subunit.</text>
</comment>
<keyword evidence="6" id="KW-0678">Repressor</keyword>
<comment type="similarity">
    <text evidence="2">Belongs to the Fur family.</text>
</comment>
<dbReference type="Gene3D" id="3.30.1490.190">
    <property type="match status" value="1"/>
</dbReference>
<dbReference type="GO" id="GO:1900376">
    <property type="term" value="P:regulation of secondary metabolite biosynthetic process"/>
    <property type="evidence" value="ECO:0007669"/>
    <property type="project" value="TreeGrafter"/>
</dbReference>
<evidence type="ECO:0000256" key="8">
    <source>
        <dbReference type="ARBA" id="ARBA00022833"/>
    </source>
</evidence>